<accession>A0A151TPE9</accession>
<protein>
    <recommendedName>
        <fullName evidence="4">Reverse transcriptase Ty1/copia-type domain-containing protein</fullName>
    </recommendedName>
</protein>
<evidence type="ECO:0000313" key="2">
    <source>
        <dbReference type="EMBL" id="KYP68919.1"/>
    </source>
</evidence>
<organism evidence="2 3">
    <name type="scientific">Cajanus cajan</name>
    <name type="common">Pigeon pea</name>
    <name type="synonym">Cajanus indicus</name>
    <dbReference type="NCBI Taxonomy" id="3821"/>
    <lineage>
        <taxon>Eukaryota</taxon>
        <taxon>Viridiplantae</taxon>
        <taxon>Streptophyta</taxon>
        <taxon>Embryophyta</taxon>
        <taxon>Tracheophyta</taxon>
        <taxon>Spermatophyta</taxon>
        <taxon>Magnoliopsida</taxon>
        <taxon>eudicotyledons</taxon>
        <taxon>Gunneridae</taxon>
        <taxon>Pentapetalae</taxon>
        <taxon>rosids</taxon>
        <taxon>fabids</taxon>
        <taxon>Fabales</taxon>
        <taxon>Fabaceae</taxon>
        <taxon>Papilionoideae</taxon>
        <taxon>50 kb inversion clade</taxon>
        <taxon>NPAAA clade</taxon>
        <taxon>indigoferoid/millettioid clade</taxon>
        <taxon>Phaseoleae</taxon>
        <taxon>Cajanus</taxon>
    </lineage>
</organism>
<evidence type="ECO:0008006" key="4">
    <source>
        <dbReference type="Google" id="ProtNLM"/>
    </source>
</evidence>
<name>A0A151TPE9_CAJCA</name>
<feature type="non-terminal residue" evidence="2">
    <location>
        <position position="1"/>
    </location>
</feature>
<keyword evidence="1" id="KW-0812">Transmembrane</keyword>
<gene>
    <name evidence="2" type="ORF">KK1_022569</name>
</gene>
<dbReference type="EMBL" id="CM003606">
    <property type="protein sequence ID" value="KYP68919.1"/>
    <property type="molecule type" value="Genomic_DNA"/>
</dbReference>
<dbReference type="Proteomes" id="UP000075243">
    <property type="component" value="Chromosome 4"/>
</dbReference>
<keyword evidence="3" id="KW-1185">Reference proteome</keyword>
<reference evidence="2 3" key="1">
    <citation type="journal article" date="2012" name="Nat. Biotechnol.">
        <title>Draft genome sequence of pigeonpea (Cajanus cajan), an orphan legume crop of resource-poor farmers.</title>
        <authorList>
            <person name="Varshney R.K."/>
            <person name="Chen W."/>
            <person name="Li Y."/>
            <person name="Bharti A.K."/>
            <person name="Saxena R.K."/>
            <person name="Schlueter J.A."/>
            <person name="Donoghue M.T."/>
            <person name="Azam S."/>
            <person name="Fan G."/>
            <person name="Whaley A.M."/>
            <person name="Farmer A.D."/>
            <person name="Sheridan J."/>
            <person name="Iwata A."/>
            <person name="Tuteja R."/>
            <person name="Penmetsa R.V."/>
            <person name="Wu W."/>
            <person name="Upadhyaya H.D."/>
            <person name="Yang S.P."/>
            <person name="Shah T."/>
            <person name="Saxena K.B."/>
            <person name="Michael T."/>
            <person name="McCombie W.R."/>
            <person name="Yang B."/>
            <person name="Zhang G."/>
            <person name="Yang H."/>
            <person name="Wang J."/>
            <person name="Spillane C."/>
            <person name="Cook D.R."/>
            <person name="May G.D."/>
            <person name="Xu X."/>
            <person name="Jackson S.A."/>
        </authorList>
    </citation>
    <scope>NUCLEOTIDE SEQUENCE [LARGE SCALE GENOMIC DNA]</scope>
    <source>
        <strain evidence="3">cv. Asha</strain>
    </source>
</reference>
<dbReference type="Gramene" id="C.cajan_21917.t">
    <property type="protein sequence ID" value="C.cajan_21917.t.cds1"/>
    <property type="gene ID" value="C.cajan_21917"/>
</dbReference>
<keyword evidence="1" id="KW-1133">Transmembrane helix</keyword>
<sequence length="82" mass="9624">LKHTLLHFGFQDKKCDPSLFVYFSPMFIVYIFVYVDDIIIISSNCSFIRNLINKLNFFSLSRILKILINFLELKSNVSLTLT</sequence>
<evidence type="ECO:0000313" key="3">
    <source>
        <dbReference type="Proteomes" id="UP000075243"/>
    </source>
</evidence>
<feature type="transmembrane region" description="Helical" evidence="1">
    <location>
        <begin position="20"/>
        <end position="41"/>
    </location>
</feature>
<evidence type="ECO:0000256" key="1">
    <source>
        <dbReference type="SAM" id="Phobius"/>
    </source>
</evidence>
<proteinExistence type="predicted"/>
<keyword evidence="1" id="KW-0472">Membrane</keyword>
<dbReference type="AlphaFoldDB" id="A0A151TPE9"/>